<dbReference type="RefSeq" id="WP_189011944.1">
    <property type="nucleotide sequence ID" value="NZ_BMHE01000010.1"/>
</dbReference>
<dbReference type="Gene3D" id="1.10.10.10">
    <property type="entry name" value="Winged helix-like DNA-binding domain superfamily/Winged helix DNA-binding domain"/>
    <property type="match status" value="1"/>
</dbReference>
<accession>A0ABQ1EN38</accession>
<dbReference type="InterPro" id="IPR053159">
    <property type="entry name" value="Hybrid_Histidine_Kinase"/>
</dbReference>
<evidence type="ECO:0000313" key="6">
    <source>
        <dbReference type="Proteomes" id="UP000615455"/>
    </source>
</evidence>
<dbReference type="InterPro" id="IPR029016">
    <property type="entry name" value="GAF-like_dom_sf"/>
</dbReference>
<evidence type="ECO:0000313" key="5">
    <source>
        <dbReference type="EMBL" id="GFZ78614.1"/>
    </source>
</evidence>
<dbReference type="Pfam" id="PF00196">
    <property type="entry name" value="GerE"/>
    <property type="match status" value="1"/>
</dbReference>
<dbReference type="GO" id="GO:0004674">
    <property type="term" value="F:protein serine/threonine kinase activity"/>
    <property type="evidence" value="ECO:0007669"/>
    <property type="project" value="UniProtKB-KW"/>
</dbReference>
<dbReference type="InterPro" id="IPR041664">
    <property type="entry name" value="AAA_16"/>
</dbReference>
<dbReference type="PANTHER" id="PTHR43642:SF1">
    <property type="entry name" value="HYBRID SIGNAL TRANSDUCTION HISTIDINE KINASE G"/>
    <property type="match status" value="1"/>
</dbReference>
<dbReference type="PRINTS" id="PR00038">
    <property type="entry name" value="HTHLUXR"/>
</dbReference>
<keyword evidence="5" id="KW-0418">Kinase</keyword>
<dbReference type="InterPro" id="IPR000792">
    <property type="entry name" value="Tscrpt_reg_LuxR_C"/>
</dbReference>
<dbReference type="Pfam" id="PF13191">
    <property type="entry name" value="AAA_16"/>
    <property type="match status" value="1"/>
</dbReference>
<keyword evidence="5" id="KW-0808">Transferase</keyword>
<gene>
    <name evidence="5" type="ORF">GCM10008018_25150</name>
</gene>
<evidence type="ECO:0000256" key="1">
    <source>
        <dbReference type="ARBA" id="ARBA00023015"/>
    </source>
</evidence>
<dbReference type="PANTHER" id="PTHR43642">
    <property type="entry name" value="HYBRID SIGNAL TRANSDUCTION HISTIDINE KINASE G"/>
    <property type="match status" value="1"/>
</dbReference>
<sequence>MDNIPAMEGIELRKLMNGTTIDISSFLQIALTLTNVVYTYHKRDTIIGNLNPAGVLIQLERKLAELTDIRITDYAYLSPEQTGRINRSPERRSDLYALGMILYEMLAGSLPFRAQNKEQWVHAHLAMMPIPLSRLRPEITGPLEGMIMKLLSKMPEERYQSAHGVIVDLQRCVFSIEETGGIVPFEIARADDDSRFQLPNSLFGREAEEVQLSKALEQARAGGCAFVMVSGGAGSGKTALVHQLQGSVIRTGGRFIAGKCDLMNRDIPFSPILEALRRLIWQVWSESPESIARLKVRLMEALGRGAGVIAQLLPEAEKLLGNLPSVERLGPAEAAIRFRLLLPIFIQVFADSGHPLVLFLDDLQWADPATMDALRTVAQDPTLHSLLLLGAFREEAAPHQIATEDPRATATAWIENSFPRHKTSTSLSVQHIALDPLTYIDVRQFVSHIVKENSARIRMLAESLYHRTGGNPLYLHRLLDSLYREKKLYYDEEKSNWAWDTAVVKQISEDPDILLLVGTRIRMLPSDTIELLAVAAAIGHRFRLSAVAVASGHSMIYANRLLRVVEEEGLISQENDSNEADTDEVYYTFLHDRVQQAAYQTVHETQQADLHLKIGRSLGNLASDSSDDWLFDRVYHLNLGSERMTSQAEKRELAAYNLQAALKSKASTAFATAKNFLEKGLRLVENDEQGQNSLAYRLMLALPVCEYMCGSVDRAEELLDQLLLRTVGVVERSRIYLIQISMYAYLKRDRTAVAIGFKALEEIGFLVPKKPSNALIKEELHLLQIAMANMLNEPELVPSDDPHHLAMSNLVMAISTSVFLLSNERSVVLLSRFIRFSLKVGKGSSEAFAFILAFYGVIILGNKSVAAPISRQCMDAAFRIASSFESTDLLCKLSYFRGIARLLHQPEESIAHFEQSMRYGMESANLVFVSLVAFTCAVTHTGDLHTLSARITKYEDLSRQLLDEVAKNAFRISRWYIAQLQGGDGEGEGVVLPVQNDGLKGTMNNEVSYICSCKIEIAYLFGRYKEALEWIEQGEFNTARQNWLQARKQHVYHALTLAARYAEAPTVERTGIRAKLKKLLSVMKQWSGYYGQNTPVCLLVSAELYRIDGNSVAAAKGYDDAIREARSQKDKLMEAVACERASVFYREAGSRNGADVLMADACIAYSAWGAARKAQRLREDYPDLRFSGAQSQSQEDGMVAKGLDGFEKERERVPTIGDDHVFIRQISEWSSTENSEDVMHHFLESAIRYSGAEKGYVLTSHEEGFTIEEQAGDHKDVRNEASFVETIVRYVSRTGEPVVQGDAPRSLFTTDVYAHRSLPLSILCTPILFPGQSRSSVLYLENNLLAGVFSTKTLEVLDLMIARMVYVRSLNHWRQQTRDSNDIVSPSTLSVQDSLLFVETLTTREMEMLYALADGLSNKEIAYRFGLTEGTVKSYVFNLYGKLGAKRRAQAIARARGIGLLDQIYGVNK</sequence>
<evidence type="ECO:0000259" key="3">
    <source>
        <dbReference type="PROSITE" id="PS50011"/>
    </source>
</evidence>
<keyword evidence="5" id="KW-0723">Serine/threonine-protein kinase</keyword>
<dbReference type="PROSITE" id="PS50043">
    <property type="entry name" value="HTH_LUXR_2"/>
    <property type="match status" value="1"/>
</dbReference>
<proteinExistence type="predicted"/>
<dbReference type="Proteomes" id="UP000615455">
    <property type="component" value="Unassembled WGS sequence"/>
</dbReference>
<dbReference type="Gene3D" id="3.30.450.40">
    <property type="match status" value="1"/>
</dbReference>
<dbReference type="Gene3D" id="3.40.50.300">
    <property type="entry name" value="P-loop containing nucleotide triphosphate hydrolases"/>
    <property type="match status" value="1"/>
</dbReference>
<reference evidence="6" key="1">
    <citation type="journal article" date="2019" name="Int. J. Syst. Evol. Microbiol.">
        <title>The Global Catalogue of Microorganisms (GCM) 10K type strain sequencing project: providing services to taxonomists for standard genome sequencing and annotation.</title>
        <authorList>
            <consortium name="The Broad Institute Genomics Platform"/>
            <consortium name="The Broad Institute Genome Sequencing Center for Infectious Disease"/>
            <person name="Wu L."/>
            <person name="Ma J."/>
        </authorList>
    </citation>
    <scope>NUCLEOTIDE SEQUENCE [LARGE SCALE GENOMIC DNA]</scope>
    <source>
        <strain evidence="6">CGMCC 1.15043</strain>
    </source>
</reference>
<dbReference type="PROSITE" id="PS50011">
    <property type="entry name" value="PROTEIN_KINASE_DOM"/>
    <property type="match status" value="1"/>
</dbReference>
<keyword evidence="2" id="KW-0804">Transcription</keyword>
<dbReference type="EMBL" id="BMHE01000010">
    <property type="protein sequence ID" value="GFZ78614.1"/>
    <property type="molecule type" value="Genomic_DNA"/>
</dbReference>
<dbReference type="SUPFAM" id="SSF46894">
    <property type="entry name" value="C-terminal effector domain of the bipartite response regulators"/>
    <property type="match status" value="1"/>
</dbReference>
<feature type="domain" description="Protein kinase" evidence="3">
    <location>
        <begin position="1"/>
        <end position="174"/>
    </location>
</feature>
<evidence type="ECO:0000259" key="4">
    <source>
        <dbReference type="PROSITE" id="PS50043"/>
    </source>
</evidence>
<dbReference type="PROSITE" id="PS00622">
    <property type="entry name" value="HTH_LUXR_1"/>
    <property type="match status" value="1"/>
</dbReference>
<dbReference type="InterPro" id="IPR016032">
    <property type="entry name" value="Sig_transdc_resp-reg_C-effctor"/>
</dbReference>
<feature type="domain" description="HTH luxR-type" evidence="4">
    <location>
        <begin position="1394"/>
        <end position="1459"/>
    </location>
</feature>
<dbReference type="SUPFAM" id="SSF56112">
    <property type="entry name" value="Protein kinase-like (PK-like)"/>
    <property type="match status" value="1"/>
</dbReference>
<protein>
    <submittedName>
        <fullName evidence="5">Serine/threonine protein kinase</fullName>
    </submittedName>
</protein>
<dbReference type="InterPro" id="IPR000719">
    <property type="entry name" value="Prot_kinase_dom"/>
</dbReference>
<dbReference type="CDD" id="cd06170">
    <property type="entry name" value="LuxR_C_like"/>
    <property type="match status" value="1"/>
</dbReference>
<name>A0ABQ1EN38_9BACL</name>
<evidence type="ECO:0000256" key="2">
    <source>
        <dbReference type="ARBA" id="ARBA00023163"/>
    </source>
</evidence>
<keyword evidence="6" id="KW-1185">Reference proteome</keyword>
<dbReference type="InterPro" id="IPR011009">
    <property type="entry name" value="Kinase-like_dom_sf"/>
</dbReference>
<dbReference type="InterPro" id="IPR027417">
    <property type="entry name" value="P-loop_NTPase"/>
</dbReference>
<dbReference type="SUPFAM" id="SSF55781">
    <property type="entry name" value="GAF domain-like"/>
    <property type="match status" value="1"/>
</dbReference>
<keyword evidence="1" id="KW-0805">Transcription regulation</keyword>
<comment type="caution">
    <text evidence="5">The sequence shown here is derived from an EMBL/GenBank/DDBJ whole genome shotgun (WGS) entry which is preliminary data.</text>
</comment>
<dbReference type="SUPFAM" id="SSF52540">
    <property type="entry name" value="P-loop containing nucleoside triphosphate hydrolases"/>
    <property type="match status" value="1"/>
</dbReference>
<organism evidence="5 6">
    <name type="scientific">Paenibacillus marchantiophytorum</name>
    <dbReference type="NCBI Taxonomy" id="1619310"/>
    <lineage>
        <taxon>Bacteria</taxon>
        <taxon>Bacillati</taxon>
        <taxon>Bacillota</taxon>
        <taxon>Bacilli</taxon>
        <taxon>Bacillales</taxon>
        <taxon>Paenibacillaceae</taxon>
        <taxon>Paenibacillus</taxon>
    </lineage>
</organism>
<dbReference type="Gene3D" id="1.10.510.10">
    <property type="entry name" value="Transferase(Phosphotransferase) domain 1"/>
    <property type="match status" value="1"/>
</dbReference>
<dbReference type="SMART" id="SM00421">
    <property type="entry name" value="HTH_LUXR"/>
    <property type="match status" value="1"/>
</dbReference>
<dbReference type="InterPro" id="IPR036388">
    <property type="entry name" value="WH-like_DNA-bd_sf"/>
</dbReference>